<feature type="domain" description="ANTAR" evidence="6">
    <location>
        <begin position="167"/>
        <end position="228"/>
    </location>
</feature>
<accession>A0ABN1XSX8</accession>
<evidence type="ECO:0000256" key="3">
    <source>
        <dbReference type="ARBA" id="ARBA00023015"/>
    </source>
</evidence>
<dbReference type="InterPro" id="IPR029016">
    <property type="entry name" value="GAF-like_dom_sf"/>
</dbReference>
<keyword evidence="2" id="KW-0418">Kinase</keyword>
<proteinExistence type="predicted"/>
<feature type="region of interest" description="Disordered" evidence="5">
    <location>
        <begin position="234"/>
        <end position="259"/>
    </location>
</feature>
<dbReference type="Pfam" id="PF13185">
    <property type="entry name" value="GAF_2"/>
    <property type="match status" value="1"/>
</dbReference>
<gene>
    <name evidence="7" type="ORF">GCM10009613_24580</name>
</gene>
<evidence type="ECO:0000259" key="6">
    <source>
        <dbReference type="PROSITE" id="PS50921"/>
    </source>
</evidence>
<dbReference type="PIRSF" id="PIRSF036625">
    <property type="entry name" value="GAF_ANTAR"/>
    <property type="match status" value="1"/>
</dbReference>
<dbReference type="Pfam" id="PF03861">
    <property type="entry name" value="ANTAR"/>
    <property type="match status" value="1"/>
</dbReference>
<dbReference type="InterPro" id="IPR036388">
    <property type="entry name" value="WH-like_DNA-bd_sf"/>
</dbReference>
<keyword evidence="4" id="KW-0804">Transcription</keyword>
<dbReference type="SUPFAM" id="SSF52172">
    <property type="entry name" value="CheY-like"/>
    <property type="match status" value="1"/>
</dbReference>
<evidence type="ECO:0000256" key="1">
    <source>
        <dbReference type="ARBA" id="ARBA00022679"/>
    </source>
</evidence>
<sequence length="259" mass="27479">MNDLDPEELHQVLSRSAAALVERVADDAPEAVLTRLCSAAVVNVPGVDHAGLTMRDRDGNLFSYGSADPLVAELDALQAELAEGPCVDAALPGTTTTVHVEDFVGETRWPRFSAAARDRGVRGLLSFAMAPVEESPGALNLYARTPRAFGEPARLMAGAFATQAAIALYGARRIEGLTDAVETRDVIGQAKGILMERFTIDDRAAFDLLVSLSQDSNRKLVDVARWLTTEAGTAAGRTAADPVPARRAGTGARRSAPKR</sequence>
<dbReference type="Gene3D" id="1.10.10.10">
    <property type="entry name" value="Winged helix-like DNA-binding domain superfamily/Winged helix DNA-binding domain"/>
    <property type="match status" value="1"/>
</dbReference>
<keyword evidence="8" id="KW-1185">Reference proteome</keyword>
<dbReference type="PROSITE" id="PS50921">
    <property type="entry name" value="ANTAR"/>
    <property type="match status" value="1"/>
</dbReference>
<dbReference type="InterPro" id="IPR011006">
    <property type="entry name" value="CheY-like_superfamily"/>
</dbReference>
<evidence type="ECO:0000313" key="8">
    <source>
        <dbReference type="Proteomes" id="UP001501414"/>
    </source>
</evidence>
<dbReference type="InterPro" id="IPR003018">
    <property type="entry name" value="GAF"/>
</dbReference>
<dbReference type="RefSeq" id="WP_344021621.1">
    <property type="nucleotide sequence ID" value="NZ_BAAAJK010000007.1"/>
</dbReference>
<evidence type="ECO:0000256" key="4">
    <source>
        <dbReference type="ARBA" id="ARBA00023163"/>
    </source>
</evidence>
<evidence type="ECO:0000256" key="2">
    <source>
        <dbReference type="ARBA" id="ARBA00022777"/>
    </source>
</evidence>
<dbReference type="SUPFAM" id="SSF55781">
    <property type="entry name" value="GAF domain-like"/>
    <property type="match status" value="1"/>
</dbReference>
<keyword evidence="3" id="KW-0805">Transcription regulation</keyword>
<name>A0ABN1XSX8_9PSEU</name>
<dbReference type="Proteomes" id="UP001501414">
    <property type="component" value="Unassembled WGS sequence"/>
</dbReference>
<evidence type="ECO:0000256" key="5">
    <source>
        <dbReference type="SAM" id="MobiDB-lite"/>
    </source>
</evidence>
<keyword evidence="1" id="KW-0808">Transferase</keyword>
<reference evidence="7 8" key="1">
    <citation type="journal article" date="2019" name="Int. J. Syst. Evol. Microbiol.">
        <title>The Global Catalogue of Microorganisms (GCM) 10K type strain sequencing project: providing services to taxonomists for standard genome sequencing and annotation.</title>
        <authorList>
            <consortium name="The Broad Institute Genomics Platform"/>
            <consortium name="The Broad Institute Genome Sequencing Center for Infectious Disease"/>
            <person name="Wu L."/>
            <person name="Ma J."/>
        </authorList>
    </citation>
    <scope>NUCLEOTIDE SEQUENCE [LARGE SCALE GENOMIC DNA]</scope>
    <source>
        <strain evidence="7 8">JCM 11896</strain>
    </source>
</reference>
<dbReference type="InterPro" id="IPR005561">
    <property type="entry name" value="ANTAR"/>
</dbReference>
<dbReference type="Gene3D" id="3.30.450.40">
    <property type="match status" value="1"/>
</dbReference>
<dbReference type="EMBL" id="BAAAJK010000007">
    <property type="protein sequence ID" value="GAA1387949.1"/>
    <property type="molecule type" value="Genomic_DNA"/>
</dbReference>
<dbReference type="InterPro" id="IPR012074">
    <property type="entry name" value="GAF_ANTAR"/>
</dbReference>
<evidence type="ECO:0000313" key="7">
    <source>
        <dbReference type="EMBL" id="GAA1387949.1"/>
    </source>
</evidence>
<dbReference type="SMART" id="SM01012">
    <property type="entry name" value="ANTAR"/>
    <property type="match status" value="1"/>
</dbReference>
<comment type="caution">
    <text evidence="7">The sequence shown here is derived from an EMBL/GenBank/DDBJ whole genome shotgun (WGS) entry which is preliminary data.</text>
</comment>
<organism evidence="7 8">
    <name type="scientific">Pseudonocardia kongjuensis</name>
    <dbReference type="NCBI Taxonomy" id="102227"/>
    <lineage>
        <taxon>Bacteria</taxon>
        <taxon>Bacillati</taxon>
        <taxon>Actinomycetota</taxon>
        <taxon>Actinomycetes</taxon>
        <taxon>Pseudonocardiales</taxon>
        <taxon>Pseudonocardiaceae</taxon>
        <taxon>Pseudonocardia</taxon>
    </lineage>
</organism>
<protein>
    <submittedName>
        <fullName evidence="7">GAF and ANTAR domain-containing protein</fullName>
    </submittedName>
</protein>